<keyword evidence="3" id="KW-1185">Reference proteome</keyword>
<dbReference type="InterPro" id="IPR051678">
    <property type="entry name" value="AGP_Transferase"/>
</dbReference>
<proteinExistence type="predicted"/>
<feature type="region of interest" description="Disordered" evidence="1">
    <location>
        <begin position="321"/>
        <end position="351"/>
    </location>
</feature>
<protein>
    <recommendedName>
        <fullName evidence="4">Aminoglycoside phosphotransferase domain-containing protein</fullName>
    </recommendedName>
</protein>
<dbReference type="PANTHER" id="PTHR21310">
    <property type="entry name" value="AMINOGLYCOSIDE PHOSPHOTRANSFERASE-RELATED-RELATED"/>
    <property type="match status" value="1"/>
</dbReference>
<dbReference type="EMBL" id="JAQQWM010000001">
    <property type="protein sequence ID" value="KAK8083881.1"/>
    <property type="molecule type" value="Genomic_DNA"/>
</dbReference>
<evidence type="ECO:0008006" key="4">
    <source>
        <dbReference type="Google" id="ProtNLM"/>
    </source>
</evidence>
<sequence length="428" mass="49840">MSDQAPSHADSKAAVDALDRFCVCLDKCTCLADWPVSFEKRVPQLRELCRTLWPHAMHDKTVFEPEIDHDLNLHYPVRLTYEGQEEEPKRVVIQIPYDDQSVEKYAQNLQYLDKFPEIRDLVPKVLQFDATRDNPLRRPYLVRSWVPGKPLTELYNKMTQEQKVLVAAELGRTWLRLEEVCGLYSGYPVPAKEGEKVDEDDEFAPQFKSMMKIRPFGLVEDQYKDKLDWDQIRDSITTQGEDKDKDKDQVLHRFNLLEDEPAMTARKILLLTFERRIQRNRHWALRKYENADLEPALEIVRDIVNKECNAASFPPTWLWTPGAVHDSENPKPETKDYPKDEEGNYKPKTEPLDLVMPVDDAGFTVKRAFDDAAGECFQTDAYNPDVVFARRYFAVACQQQWQICDGKELEYLAREWAGRKARCTCGRA</sequence>
<reference evidence="2 3" key="1">
    <citation type="submission" date="2023-01" db="EMBL/GenBank/DDBJ databases">
        <title>Analysis of 21 Apiospora genomes using comparative genomics revels a genus with tremendous synthesis potential of carbohydrate active enzymes and secondary metabolites.</title>
        <authorList>
            <person name="Sorensen T."/>
        </authorList>
    </citation>
    <scope>NUCLEOTIDE SEQUENCE [LARGE SCALE GENOMIC DNA]</scope>
    <source>
        <strain evidence="2 3">CBS 83171</strain>
    </source>
</reference>
<name>A0ABR1WK53_9PEZI</name>
<dbReference type="PANTHER" id="PTHR21310:SF15">
    <property type="entry name" value="AMINOGLYCOSIDE PHOSPHOTRANSFERASE DOMAIN-CONTAINING PROTEIN"/>
    <property type="match status" value="1"/>
</dbReference>
<evidence type="ECO:0000256" key="1">
    <source>
        <dbReference type="SAM" id="MobiDB-lite"/>
    </source>
</evidence>
<dbReference type="Proteomes" id="UP001446871">
    <property type="component" value="Unassembled WGS sequence"/>
</dbReference>
<accession>A0ABR1WK53</accession>
<evidence type="ECO:0000313" key="2">
    <source>
        <dbReference type="EMBL" id="KAK8083881.1"/>
    </source>
</evidence>
<feature type="compositionally biased region" description="Basic and acidic residues" evidence="1">
    <location>
        <begin position="325"/>
        <end position="351"/>
    </location>
</feature>
<comment type="caution">
    <text evidence="2">The sequence shown here is derived from an EMBL/GenBank/DDBJ whole genome shotgun (WGS) entry which is preliminary data.</text>
</comment>
<gene>
    <name evidence="2" type="ORF">PG996_002662</name>
</gene>
<evidence type="ECO:0000313" key="3">
    <source>
        <dbReference type="Proteomes" id="UP001446871"/>
    </source>
</evidence>
<organism evidence="2 3">
    <name type="scientific">Apiospora saccharicola</name>
    <dbReference type="NCBI Taxonomy" id="335842"/>
    <lineage>
        <taxon>Eukaryota</taxon>
        <taxon>Fungi</taxon>
        <taxon>Dikarya</taxon>
        <taxon>Ascomycota</taxon>
        <taxon>Pezizomycotina</taxon>
        <taxon>Sordariomycetes</taxon>
        <taxon>Xylariomycetidae</taxon>
        <taxon>Amphisphaeriales</taxon>
        <taxon>Apiosporaceae</taxon>
        <taxon>Apiospora</taxon>
    </lineage>
</organism>